<dbReference type="STRING" id="1423735.FC15_GL000224"/>
<reference evidence="1 2" key="1">
    <citation type="journal article" date="2015" name="Genome Announc.">
        <title>Expanding the biotechnology potential of lactobacilli through comparative genomics of 213 strains and associated genera.</title>
        <authorList>
            <person name="Sun Z."/>
            <person name="Harris H.M."/>
            <person name="McCann A."/>
            <person name="Guo C."/>
            <person name="Argimon S."/>
            <person name="Zhang W."/>
            <person name="Yang X."/>
            <person name="Jeffery I.B."/>
            <person name="Cooney J.C."/>
            <person name="Kagawa T.F."/>
            <person name="Liu W."/>
            <person name="Song Y."/>
            <person name="Salvetti E."/>
            <person name="Wrobel A."/>
            <person name="Rasinkangas P."/>
            <person name="Parkhill J."/>
            <person name="Rea M.C."/>
            <person name="O'Sullivan O."/>
            <person name="Ritari J."/>
            <person name="Douillard F.P."/>
            <person name="Paul Ross R."/>
            <person name="Yang R."/>
            <person name="Briner A.E."/>
            <person name="Felis G.E."/>
            <person name="de Vos W.M."/>
            <person name="Barrangou R."/>
            <person name="Klaenhammer T.R."/>
            <person name="Caufield P.W."/>
            <person name="Cui Y."/>
            <person name="Zhang H."/>
            <person name="O'Toole P.W."/>
        </authorList>
    </citation>
    <scope>NUCLEOTIDE SEQUENCE [LARGE SCALE GENOMIC DNA]</scope>
    <source>
        <strain evidence="1 2">DSM 17758</strain>
    </source>
</reference>
<proteinExistence type="predicted"/>
<accession>A0A0R1VTU8</accession>
<evidence type="ECO:0000313" key="1">
    <source>
        <dbReference type="EMBL" id="KRM08847.1"/>
    </source>
</evidence>
<comment type="caution">
    <text evidence="1">The sequence shown here is derived from an EMBL/GenBank/DDBJ whole genome shotgun (WGS) entry which is preliminary data.</text>
</comment>
<organism evidence="1 2">
    <name type="scientific">Lapidilactobacillus concavus DSM 17758</name>
    <dbReference type="NCBI Taxonomy" id="1423735"/>
    <lineage>
        <taxon>Bacteria</taxon>
        <taxon>Bacillati</taxon>
        <taxon>Bacillota</taxon>
        <taxon>Bacilli</taxon>
        <taxon>Lactobacillales</taxon>
        <taxon>Lactobacillaceae</taxon>
        <taxon>Lapidilactobacillus</taxon>
    </lineage>
</organism>
<sequence length="64" mass="7281">MLDERLIGATFVNSSQLNSGVVEQYGVYYHYVIEGPAEVGDLLEVVRVTPLALIARRFDYRLTY</sequence>
<dbReference type="Proteomes" id="UP000051315">
    <property type="component" value="Unassembled WGS sequence"/>
</dbReference>
<evidence type="ECO:0000313" key="2">
    <source>
        <dbReference type="Proteomes" id="UP000051315"/>
    </source>
</evidence>
<dbReference type="RefSeq" id="WP_057825014.1">
    <property type="nucleotide sequence ID" value="NZ_AZFX01000072.1"/>
</dbReference>
<dbReference type="OrthoDB" id="2303069at2"/>
<keyword evidence="2" id="KW-1185">Reference proteome</keyword>
<name>A0A0R1VTU8_9LACO</name>
<protein>
    <submittedName>
        <fullName evidence="1">Uncharacterized protein</fullName>
    </submittedName>
</protein>
<dbReference type="EMBL" id="AZFX01000072">
    <property type="protein sequence ID" value="KRM08847.1"/>
    <property type="molecule type" value="Genomic_DNA"/>
</dbReference>
<gene>
    <name evidence="1" type="ORF">FC15_GL000224</name>
</gene>
<dbReference type="AlphaFoldDB" id="A0A0R1VTU8"/>
<dbReference type="PATRIC" id="fig|1423735.3.peg.230"/>